<dbReference type="Proteomes" id="UP000708208">
    <property type="component" value="Unassembled WGS sequence"/>
</dbReference>
<evidence type="ECO:0000313" key="3">
    <source>
        <dbReference type="Proteomes" id="UP000708208"/>
    </source>
</evidence>
<dbReference type="InterPro" id="IPR029510">
    <property type="entry name" value="Ald_DH_CS_GLU"/>
</dbReference>
<evidence type="ECO:0000256" key="1">
    <source>
        <dbReference type="PROSITE-ProRule" id="PRU10007"/>
    </source>
</evidence>
<reference evidence="2" key="1">
    <citation type="submission" date="2021-06" db="EMBL/GenBank/DDBJ databases">
        <authorList>
            <person name="Hodson N. C."/>
            <person name="Mongue J. A."/>
            <person name="Jaron S. K."/>
        </authorList>
    </citation>
    <scope>NUCLEOTIDE SEQUENCE</scope>
</reference>
<dbReference type="EMBL" id="CAJVCH010561060">
    <property type="protein sequence ID" value="CAG7831570.1"/>
    <property type="molecule type" value="Genomic_DNA"/>
</dbReference>
<dbReference type="GO" id="GO:0016491">
    <property type="term" value="F:oxidoreductase activity"/>
    <property type="evidence" value="ECO:0007669"/>
    <property type="project" value="InterPro"/>
</dbReference>
<comment type="caution">
    <text evidence="2">The sequence shown here is derived from an EMBL/GenBank/DDBJ whole genome shotgun (WGS) entry which is preliminary data.</text>
</comment>
<dbReference type="PROSITE" id="PS00687">
    <property type="entry name" value="ALDEHYDE_DEHYDR_GLU"/>
    <property type="match status" value="1"/>
</dbReference>
<keyword evidence="3" id="KW-1185">Reference proteome</keyword>
<sequence>TLELGGKNPCYIDKSADYK</sequence>
<organism evidence="2 3">
    <name type="scientific">Allacma fusca</name>
    <dbReference type="NCBI Taxonomy" id="39272"/>
    <lineage>
        <taxon>Eukaryota</taxon>
        <taxon>Metazoa</taxon>
        <taxon>Ecdysozoa</taxon>
        <taxon>Arthropoda</taxon>
        <taxon>Hexapoda</taxon>
        <taxon>Collembola</taxon>
        <taxon>Symphypleona</taxon>
        <taxon>Sminthuridae</taxon>
        <taxon>Allacma</taxon>
    </lineage>
</organism>
<gene>
    <name evidence="2" type="ORF">AFUS01_LOCUS41311</name>
</gene>
<evidence type="ECO:0000313" key="2">
    <source>
        <dbReference type="EMBL" id="CAG7831570.1"/>
    </source>
</evidence>
<feature type="non-terminal residue" evidence="2">
    <location>
        <position position="1"/>
    </location>
</feature>
<dbReference type="AlphaFoldDB" id="A0A8J2PPR8"/>
<accession>A0A8J2PPR8</accession>
<protein>
    <submittedName>
        <fullName evidence="2">Uncharacterized protein</fullName>
    </submittedName>
</protein>
<name>A0A8J2PPR8_9HEXA</name>
<proteinExistence type="predicted"/>
<feature type="active site" evidence="1">
    <location>
        <position position="3"/>
    </location>
</feature>